<dbReference type="Gene3D" id="1.20.950.20">
    <property type="entry name" value="Transmembrane di-heme cytochromes, Chain C"/>
    <property type="match status" value="1"/>
</dbReference>
<dbReference type="Pfam" id="PF01292">
    <property type="entry name" value="Ni_hydr_CYTB"/>
    <property type="match status" value="1"/>
</dbReference>
<feature type="transmembrane region" description="Helical" evidence="12">
    <location>
        <begin position="39"/>
        <end position="59"/>
    </location>
</feature>
<evidence type="ECO:0000256" key="1">
    <source>
        <dbReference type="ARBA" id="ARBA00004651"/>
    </source>
</evidence>
<name>A0ABS8XDS1_9BURK</name>
<keyword evidence="4" id="KW-1003">Cell membrane</keyword>
<feature type="transmembrane region" description="Helical" evidence="12">
    <location>
        <begin position="147"/>
        <end position="172"/>
    </location>
</feature>
<dbReference type="Proteomes" id="UP001201463">
    <property type="component" value="Unassembled WGS sequence"/>
</dbReference>
<dbReference type="InterPro" id="IPR011577">
    <property type="entry name" value="Cyt_b561_bac/Ni-Hgenase"/>
</dbReference>
<evidence type="ECO:0000256" key="3">
    <source>
        <dbReference type="ARBA" id="ARBA00022448"/>
    </source>
</evidence>
<accession>A0ABS8XDS1</accession>
<feature type="transmembrane region" description="Helical" evidence="12">
    <location>
        <begin position="80"/>
        <end position="99"/>
    </location>
</feature>
<evidence type="ECO:0000256" key="4">
    <source>
        <dbReference type="ARBA" id="ARBA00022475"/>
    </source>
</evidence>
<feature type="transmembrane region" description="Helical" evidence="12">
    <location>
        <begin position="201"/>
        <end position="221"/>
    </location>
</feature>
<sequence length="244" mass="27302">MSDTTTHHGLSRDDITDAGEVAAARSIKSVYVYEAPVRAWHWVNAAAIVVLALTGYLIGSPLPTQPGEASANFLMGYIRFAHFAAGYVLAVGLIGRLYWAAVGNHHARELFWVPLLQRAYWAELWGMVKWYAFVSPRPGRFVGHNPLARLAMFFGFFLLTVFMLVTGFALYAEGSQAGSWQDRLFGWVIPLFGQSQDVHTWHHLGLWAMVVFVILHVYAAIREDIMGRSSVVSTMISGHRTFKD</sequence>
<evidence type="ECO:0000256" key="7">
    <source>
        <dbReference type="ARBA" id="ARBA00022723"/>
    </source>
</evidence>
<comment type="subcellular location">
    <subcellularLocation>
        <location evidence="1">Cell membrane</location>
        <topology evidence="1">Multi-pass membrane protein</topology>
    </subcellularLocation>
</comment>
<evidence type="ECO:0000256" key="6">
    <source>
        <dbReference type="ARBA" id="ARBA00022692"/>
    </source>
</evidence>
<evidence type="ECO:0000256" key="10">
    <source>
        <dbReference type="ARBA" id="ARBA00023004"/>
    </source>
</evidence>
<evidence type="ECO:0000256" key="8">
    <source>
        <dbReference type="ARBA" id="ARBA00022982"/>
    </source>
</evidence>
<evidence type="ECO:0000256" key="2">
    <source>
        <dbReference type="ARBA" id="ARBA00008622"/>
    </source>
</evidence>
<reference evidence="14 15" key="1">
    <citation type="submission" date="2021-12" db="EMBL/GenBank/DDBJ databases">
        <title>Genome seq of p7.</title>
        <authorList>
            <person name="Seo T."/>
        </authorList>
    </citation>
    <scope>NUCLEOTIDE SEQUENCE [LARGE SCALE GENOMIC DNA]</scope>
    <source>
        <strain evidence="14 15">P7</strain>
    </source>
</reference>
<evidence type="ECO:0000256" key="5">
    <source>
        <dbReference type="ARBA" id="ARBA00022617"/>
    </source>
</evidence>
<keyword evidence="10" id="KW-0408">Iron</keyword>
<evidence type="ECO:0000256" key="9">
    <source>
        <dbReference type="ARBA" id="ARBA00022989"/>
    </source>
</evidence>
<evidence type="ECO:0000256" key="11">
    <source>
        <dbReference type="ARBA" id="ARBA00023136"/>
    </source>
</evidence>
<comment type="similarity">
    <text evidence="2">Belongs to the HupC/HyaC/HydC family.</text>
</comment>
<feature type="domain" description="Cytochrome b561 bacterial/Ni-hydrogenase" evidence="13">
    <location>
        <begin position="32"/>
        <end position="238"/>
    </location>
</feature>
<proteinExistence type="inferred from homology"/>
<dbReference type="PANTHER" id="PTHR30485">
    <property type="entry name" value="NI/FE-HYDROGENASE 1 B-TYPE CYTOCHROME SUBUNIT"/>
    <property type="match status" value="1"/>
</dbReference>
<keyword evidence="8" id="KW-0249">Electron transport</keyword>
<keyword evidence="11 12" id="KW-0472">Membrane</keyword>
<keyword evidence="3" id="KW-0813">Transport</keyword>
<dbReference type="EMBL" id="JAJTWT010000002">
    <property type="protein sequence ID" value="MCE4536986.1"/>
    <property type="molecule type" value="Genomic_DNA"/>
</dbReference>
<keyword evidence="9 12" id="KW-1133">Transmembrane helix</keyword>
<dbReference type="PROSITE" id="PS00883">
    <property type="entry name" value="NI_HGENASE_CYTB_2"/>
    <property type="match status" value="1"/>
</dbReference>
<comment type="caution">
    <text evidence="14">The sequence shown here is derived from an EMBL/GenBank/DDBJ whole genome shotgun (WGS) entry which is preliminary data.</text>
</comment>
<evidence type="ECO:0000313" key="14">
    <source>
        <dbReference type="EMBL" id="MCE4536986.1"/>
    </source>
</evidence>
<protein>
    <submittedName>
        <fullName evidence="14">Ni/Fe-hydrogenase, b-type cytochrome subunit</fullName>
    </submittedName>
</protein>
<evidence type="ECO:0000256" key="12">
    <source>
        <dbReference type="SAM" id="Phobius"/>
    </source>
</evidence>
<keyword evidence="7" id="KW-0479">Metal-binding</keyword>
<dbReference type="NCBIfam" id="TIGR02125">
    <property type="entry name" value="CytB-hydogenase"/>
    <property type="match status" value="1"/>
</dbReference>
<dbReference type="SUPFAM" id="SSF81342">
    <property type="entry name" value="Transmembrane di-heme cytochromes"/>
    <property type="match status" value="1"/>
</dbReference>
<keyword evidence="15" id="KW-1185">Reference proteome</keyword>
<dbReference type="PANTHER" id="PTHR30485:SF0">
    <property type="entry name" value="NI_FE-HYDROGENASE 1 B-TYPE CYTOCHROME SUBUNIT-RELATED"/>
    <property type="match status" value="1"/>
</dbReference>
<dbReference type="RefSeq" id="WP_233390696.1">
    <property type="nucleotide sequence ID" value="NZ_JAJTWT010000002.1"/>
</dbReference>
<dbReference type="InterPro" id="IPR051542">
    <property type="entry name" value="Hydrogenase_cytochrome"/>
</dbReference>
<dbReference type="PRINTS" id="PR00161">
    <property type="entry name" value="NIHGNASECYTB"/>
</dbReference>
<dbReference type="InterPro" id="IPR016174">
    <property type="entry name" value="Di-haem_cyt_TM"/>
</dbReference>
<evidence type="ECO:0000259" key="13">
    <source>
        <dbReference type="Pfam" id="PF01292"/>
    </source>
</evidence>
<dbReference type="InterPro" id="IPR000516">
    <property type="entry name" value="Ni-dep_Hydgase_cyt-B"/>
</dbReference>
<keyword evidence="6 12" id="KW-0812">Transmembrane</keyword>
<gene>
    <name evidence="14" type="primary">cybH</name>
    <name evidence="14" type="ORF">LXT12_06955</name>
</gene>
<evidence type="ECO:0000313" key="15">
    <source>
        <dbReference type="Proteomes" id="UP001201463"/>
    </source>
</evidence>
<keyword evidence="5" id="KW-0349">Heme</keyword>
<organism evidence="14 15">
    <name type="scientific">Pelomonas caseinilytica</name>
    <dbReference type="NCBI Taxonomy" id="2906763"/>
    <lineage>
        <taxon>Bacteria</taxon>
        <taxon>Pseudomonadati</taxon>
        <taxon>Pseudomonadota</taxon>
        <taxon>Betaproteobacteria</taxon>
        <taxon>Burkholderiales</taxon>
        <taxon>Sphaerotilaceae</taxon>
        <taxon>Roseateles</taxon>
    </lineage>
</organism>